<organism evidence="2 3">
    <name type="scientific">Chryseobacterium rhizoplanae</name>
    <dbReference type="NCBI Taxonomy" id="1609531"/>
    <lineage>
        <taxon>Bacteria</taxon>
        <taxon>Pseudomonadati</taxon>
        <taxon>Bacteroidota</taxon>
        <taxon>Flavobacteriia</taxon>
        <taxon>Flavobacteriales</taxon>
        <taxon>Weeksellaceae</taxon>
        <taxon>Chryseobacterium group</taxon>
        <taxon>Chryseobacterium</taxon>
    </lineage>
</organism>
<dbReference type="RefSeq" id="WP_142719478.1">
    <property type="nucleotide sequence ID" value="NZ_FXTC01000012.1"/>
</dbReference>
<name>A0A521F615_9FLAO</name>
<sequence>MHRKFKAAKTSLFRKVEFVQLFLKAVPLFITFTILIIMIKLHDKKIVLSLLLLVVGYFFYNPMIISLAAIKDPESINFKPDQVFKLKDIPELKNSQNTVLYILFHPVRIEKISAHKFQNGKFYKQAMQL</sequence>
<protein>
    <submittedName>
        <fullName evidence="2">Uncharacterized protein</fullName>
    </submittedName>
</protein>
<feature type="transmembrane region" description="Helical" evidence="1">
    <location>
        <begin position="47"/>
        <end position="70"/>
    </location>
</feature>
<keyword evidence="1" id="KW-0472">Membrane</keyword>
<keyword evidence="1" id="KW-0812">Transmembrane</keyword>
<keyword evidence="3" id="KW-1185">Reference proteome</keyword>
<evidence type="ECO:0000313" key="2">
    <source>
        <dbReference type="EMBL" id="SMO91658.1"/>
    </source>
</evidence>
<proteinExistence type="predicted"/>
<accession>A0A521F615</accession>
<dbReference type="EMBL" id="FXTC01000012">
    <property type="protein sequence ID" value="SMO91658.1"/>
    <property type="molecule type" value="Genomic_DNA"/>
</dbReference>
<reference evidence="2 3" key="1">
    <citation type="submission" date="2017-05" db="EMBL/GenBank/DDBJ databases">
        <authorList>
            <person name="Varghese N."/>
            <person name="Submissions S."/>
        </authorList>
    </citation>
    <scope>NUCLEOTIDE SEQUENCE [LARGE SCALE GENOMIC DNA]</scope>
    <source>
        <strain evidence="2 3">DSM 29371</strain>
    </source>
</reference>
<dbReference type="AlphaFoldDB" id="A0A521F615"/>
<evidence type="ECO:0000256" key="1">
    <source>
        <dbReference type="SAM" id="Phobius"/>
    </source>
</evidence>
<feature type="transmembrane region" description="Helical" evidence="1">
    <location>
        <begin position="21"/>
        <end position="41"/>
    </location>
</feature>
<evidence type="ECO:0000313" key="3">
    <source>
        <dbReference type="Proteomes" id="UP000316916"/>
    </source>
</evidence>
<keyword evidence="1" id="KW-1133">Transmembrane helix</keyword>
<gene>
    <name evidence="2" type="ORF">SAMN06265171_1122</name>
</gene>
<dbReference type="Proteomes" id="UP000316916">
    <property type="component" value="Unassembled WGS sequence"/>
</dbReference>